<dbReference type="SUPFAM" id="SSF47938">
    <property type="entry name" value="Functional domain of the splicing factor Prp18"/>
    <property type="match status" value="1"/>
</dbReference>
<evidence type="ECO:0000256" key="9">
    <source>
        <dbReference type="SAM" id="Phobius"/>
    </source>
</evidence>
<name>A0A7J6RNI7_PEROL</name>
<feature type="compositionally biased region" description="Low complexity" evidence="8">
    <location>
        <begin position="331"/>
        <end position="341"/>
    </location>
</feature>
<comment type="caution">
    <text evidence="11">The sequence shown here is derived from an EMBL/GenBank/DDBJ whole genome shotgun (WGS) entry which is preliminary data.</text>
</comment>
<keyword evidence="7" id="KW-0539">Nucleus</keyword>
<evidence type="ECO:0000256" key="3">
    <source>
        <dbReference type="ARBA" id="ARBA00018242"/>
    </source>
</evidence>
<evidence type="ECO:0000259" key="10">
    <source>
        <dbReference type="PROSITE" id="PS50020"/>
    </source>
</evidence>
<dbReference type="Gene3D" id="3.30.1470.10">
    <property type="entry name" value="Photosystem I PsaD, reaction center subunit II"/>
    <property type="match status" value="1"/>
</dbReference>
<keyword evidence="9" id="KW-1133">Transmembrane helix</keyword>
<dbReference type="AlphaFoldDB" id="A0A7J6RNI7"/>
<dbReference type="SUPFAM" id="SSF51045">
    <property type="entry name" value="WW domain"/>
    <property type="match status" value="2"/>
</dbReference>
<evidence type="ECO:0000256" key="5">
    <source>
        <dbReference type="ARBA" id="ARBA00022728"/>
    </source>
</evidence>
<organism evidence="11 12">
    <name type="scientific">Perkinsus olseni</name>
    <name type="common">Perkinsus atlanticus</name>
    <dbReference type="NCBI Taxonomy" id="32597"/>
    <lineage>
        <taxon>Eukaryota</taxon>
        <taxon>Sar</taxon>
        <taxon>Alveolata</taxon>
        <taxon>Perkinsozoa</taxon>
        <taxon>Perkinsea</taxon>
        <taxon>Perkinsida</taxon>
        <taxon>Perkinsidae</taxon>
        <taxon>Perkinsus</taxon>
    </lineage>
</organism>
<feature type="domain" description="WW" evidence="10">
    <location>
        <begin position="218"/>
        <end position="245"/>
    </location>
</feature>
<evidence type="ECO:0000313" key="11">
    <source>
        <dbReference type="EMBL" id="KAF4722228.1"/>
    </source>
</evidence>
<dbReference type="GO" id="GO:0046540">
    <property type="term" value="C:U4/U6 x U5 tri-snRNP complex"/>
    <property type="evidence" value="ECO:0007669"/>
    <property type="project" value="TreeGrafter"/>
</dbReference>
<comment type="subcellular location">
    <subcellularLocation>
        <location evidence="1">Nucleus</location>
    </subcellularLocation>
</comment>
<dbReference type="Pfam" id="PF02840">
    <property type="entry name" value="Prp18"/>
    <property type="match status" value="1"/>
</dbReference>
<feature type="compositionally biased region" description="Basic residues" evidence="8">
    <location>
        <begin position="369"/>
        <end position="386"/>
    </location>
</feature>
<sequence>MGLFGRVSKSRSPSKSIGESTNRPGGDAESVGGAGERRGSSDGAAGSSRGVTTVNDFVARSKMNQKQGLKPSGPELVAYAKYLGVDPMADGDLLWIAEEAILAPLPGEWTEHFDSNDRIFYYNSETRSSTWTHPLEGLYRDAYRALAVVRDSNTQPHRKLELIRTWQEEVTCLEREVGAHSSAGGVVRLTPYRGDAYQRELPYQFISVVQVQKALLDWGEHVDDAGNKFYANRETGKSTWTDPRTALCHSYQLKSKVLKMMCANAGVKYPPDAASLRPKEALPPMVASASAGPSSRSSRRQLRPSRSPREDHRQEVEGRASSERGAVEATSDGAAAADGSACPTGEALVGNDGSPDPRDVEETAEQTVVKKKKKKKKKHKKDHQHRASSVVAEEEVTSSRDKASAAAPGPPPRPGLGHLPPASNSGMLRDGPLAEIGAPNLLKAAVLRWLVMMLIVMPAVVVADEGAGCLINWKIAEFIVRDEQGNIARVDNDVDACLVLSGVTFLNIFAFYALFWFMIRTLMLSTHPGRAESLEELAQRRLEEVQAAVGKAEPDSFYFYDTFDPATIRRRPINKAPPAASTPSPPDAQDDPVAAHKRQKIDNEAFESRAKDEFLEVGESDGLGRGREQFKSDEEFIKSSILYLVGVWKHKSEETKWKGTIVGKTKAYLDTVDRMRPLVALLEHDEKAAPEDQHRVPPAVVDVLKGVLEEIMKREYVEANKLYLDMTVGNQLWPMGGINLGVVQQVCRRVEEKSHLLDDVEVKRYVQGIKRLITFWDASAAMQQMTVVPRVSEAVLKPSQLAFKITQAAAAGKQELLREDVAIGIIEQMCGNSGRWSPSRLCPMLFQVSQVAPGSTLLRDMVMAARHDLEKALDTAGRRASRGAAKELSEVAMVMRRIPYSSENEELERRLWSLVGSHIPGVGSEMELLDLAYVGIALQDCPDKLRT</sequence>
<feature type="compositionally biased region" description="Polar residues" evidence="8">
    <location>
        <begin position="10"/>
        <end position="23"/>
    </location>
</feature>
<keyword evidence="9" id="KW-0812">Transmembrane</keyword>
<evidence type="ECO:0000256" key="2">
    <source>
        <dbReference type="ARBA" id="ARBA00008137"/>
    </source>
</evidence>
<evidence type="ECO:0000256" key="4">
    <source>
        <dbReference type="ARBA" id="ARBA00022664"/>
    </source>
</evidence>
<dbReference type="InterPro" id="IPR004098">
    <property type="entry name" value="Prp18"/>
</dbReference>
<feature type="region of interest" description="Disordered" evidence="8">
    <location>
        <begin position="284"/>
        <end position="424"/>
    </location>
</feature>
<feature type="compositionally biased region" description="Basic and acidic residues" evidence="8">
    <location>
        <begin position="307"/>
        <end position="326"/>
    </location>
</feature>
<dbReference type="GO" id="GO:0005682">
    <property type="term" value="C:U5 snRNP"/>
    <property type="evidence" value="ECO:0007669"/>
    <property type="project" value="TreeGrafter"/>
</dbReference>
<dbReference type="PANTHER" id="PTHR13007">
    <property type="entry name" value="PRE-MRNA SPLICING FACTOR-RELATED"/>
    <property type="match status" value="1"/>
</dbReference>
<keyword evidence="12" id="KW-1185">Reference proteome</keyword>
<evidence type="ECO:0000256" key="6">
    <source>
        <dbReference type="ARBA" id="ARBA00023187"/>
    </source>
</evidence>
<dbReference type="Gene3D" id="1.20.940.10">
    <property type="entry name" value="Functional domain of the splicing factor Prp18"/>
    <property type="match status" value="1"/>
</dbReference>
<feature type="compositionally biased region" description="Low complexity" evidence="8">
    <location>
        <begin position="287"/>
        <end position="296"/>
    </location>
</feature>
<gene>
    <name evidence="11" type="ORF">FOZ63_030722</name>
</gene>
<protein>
    <recommendedName>
        <fullName evidence="3">Pre-mRNA-splicing factor 18</fullName>
    </recommendedName>
</protein>
<keyword evidence="9" id="KW-0472">Membrane</keyword>
<dbReference type="Gene3D" id="2.20.70.10">
    <property type="match status" value="1"/>
</dbReference>
<evidence type="ECO:0000256" key="8">
    <source>
        <dbReference type="SAM" id="MobiDB-lite"/>
    </source>
</evidence>
<keyword evidence="6" id="KW-0508">mRNA splicing</keyword>
<evidence type="ECO:0000313" key="12">
    <source>
        <dbReference type="Proteomes" id="UP000553632"/>
    </source>
</evidence>
<feature type="transmembrane region" description="Helical" evidence="9">
    <location>
        <begin position="494"/>
        <end position="519"/>
    </location>
</feature>
<dbReference type="Proteomes" id="UP000553632">
    <property type="component" value="Unassembled WGS sequence"/>
</dbReference>
<accession>A0A7J6RNI7</accession>
<dbReference type="PROSITE" id="PS50020">
    <property type="entry name" value="WW_DOMAIN_2"/>
    <property type="match status" value="2"/>
</dbReference>
<evidence type="ECO:0000256" key="7">
    <source>
        <dbReference type="ARBA" id="ARBA00023242"/>
    </source>
</evidence>
<dbReference type="GO" id="GO:0071021">
    <property type="term" value="C:U2-type post-spliceosomal complex"/>
    <property type="evidence" value="ECO:0007669"/>
    <property type="project" value="TreeGrafter"/>
</dbReference>
<keyword evidence="5" id="KW-0747">Spliceosome</keyword>
<proteinExistence type="inferred from homology"/>
<evidence type="ECO:0000256" key="1">
    <source>
        <dbReference type="ARBA" id="ARBA00004123"/>
    </source>
</evidence>
<dbReference type="InterPro" id="IPR001202">
    <property type="entry name" value="WW_dom"/>
</dbReference>
<feature type="domain" description="WW" evidence="10">
    <location>
        <begin position="103"/>
        <end position="136"/>
    </location>
</feature>
<dbReference type="PROSITE" id="PS01159">
    <property type="entry name" value="WW_DOMAIN_1"/>
    <property type="match status" value="2"/>
</dbReference>
<keyword evidence="4" id="KW-0507">mRNA processing</keyword>
<dbReference type="EMBL" id="JABANO010024232">
    <property type="protein sequence ID" value="KAF4722228.1"/>
    <property type="molecule type" value="Genomic_DNA"/>
</dbReference>
<feature type="region of interest" description="Disordered" evidence="8">
    <location>
        <begin position="573"/>
        <end position="598"/>
    </location>
</feature>
<comment type="similarity">
    <text evidence="2">Belongs to the PRP18 family.</text>
</comment>
<dbReference type="InterPro" id="IPR039979">
    <property type="entry name" value="PRPF18"/>
</dbReference>
<feature type="region of interest" description="Disordered" evidence="8">
    <location>
        <begin position="1"/>
        <end position="51"/>
    </location>
</feature>
<dbReference type="CDD" id="cd00201">
    <property type="entry name" value="WW"/>
    <property type="match status" value="2"/>
</dbReference>
<reference evidence="11 12" key="1">
    <citation type="submission" date="2020-04" db="EMBL/GenBank/DDBJ databases">
        <title>Perkinsus olseni comparative genomics.</title>
        <authorList>
            <person name="Bogema D.R."/>
        </authorList>
    </citation>
    <scope>NUCLEOTIDE SEQUENCE [LARGE SCALE GENOMIC DNA]</scope>
    <source>
        <strain evidence="11 12">ATCC PRA-207</strain>
    </source>
</reference>
<dbReference type="Pfam" id="PF00397">
    <property type="entry name" value="WW"/>
    <property type="match status" value="2"/>
</dbReference>
<feature type="compositionally biased region" description="Low complexity" evidence="8">
    <location>
        <begin position="41"/>
        <end position="50"/>
    </location>
</feature>
<dbReference type="GO" id="GO:0000350">
    <property type="term" value="P:generation of catalytic spliceosome for second transesterification step"/>
    <property type="evidence" value="ECO:0007669"/>
    <property type="project" value="TreeGrafter"/>
</dbReference>
<dbReference type="SMART" id="SM00456">
    <property type="entry name" value="WW"/>
    <property type="match status" value="2"/>
</dbReference>
<dbReference type="InterPro" id="IPR036020">
    <property type="entry name" value="WW_dom_sf"/>
</dbReference>
<feature type="transmembrane region" description="Helical" evidence="9">
    <location>
        <begin position="449"/>
        <end position="473"/>
    </location>
</feature>
<dbReference type="PANTHER" id="PTHR13007:SF19">
    <property type="entry name" value="PRE-MRNA-SPLICING FACTOR 18"/>
    <property type="match status" value="1"/>
</dbReference>